<evidence type="ECO:0000313" key="2">
    <source>
        <dbReference type="Proteomes" id="UP001152523"/>
    </source>
</evidence>
<reference evidence="1" key="1">
    <citation type="submission" date="2022-07" db="EMBL/GenBank/DDBJ databases">
        <authorList>
            <person name="Macas J."/>
            <person name="Novak P."/>
            <person name="Neumann P."/>
        </authorList>
    </citation>
    <scope>NUCLEOTIDE SEQUENCE</scope>
</reference>
<keyword evidence="2" id="KW-1185">Reference proteome</keyword>
<comment type="caution">
    <text evidence="1">The sequence shown here is derived from an EMBL/GenBank/DDBJ whole genome shotgun (WGS) entry which is preliminary data.</text>
</comment>
<dbReference type="AlphaFoldDB" id="A0AAV0FVY5"/>
<accession>A0AAV0FVY5</accession>
<protein>
    <submittedName>
        <fullName evidence="1">Uncharacterized protein</fullName>
    </submittedName>
</protein>
<name>A0AAV0FVY5_9ASTE</name>
<organism evidence="1 2">
    <name type="scientific">Cuscuta epithymum</name>
    <dbReference type="NCBI Taxonomy" id="186058"/>
    <lineage>
        <taxon>Eukaryota</taxon>
        <taxon>Viridiplantae</taxon>
        <taxon>Streptophyta</taxon>
        <taxon>Embryophyta</taxon>
        <taxon>Tracheophyta</taxon>
        <taxon>Spermatophyta</taxon>
        <taxon>Magnoliopsida</taxon>
        <taxon>eudicotyledons</taxon>
        <taxon>Gunneridae</taxon>
        <taxon>Pentapetalae</taxon>
        <taxon>asterids</taxon>
        <taxon>lamiids</taxon>
        <taxon>Solanales</taxon>
        <taxon>Convolvulaceae</taxon>
        <taxon>Cuscuteae</taxon>
        <taxon>Cuscuta</taxon>
        <taxon>Cuscuta subgen. Cuscuta</taxon>
    </lineage>
</organism>
<sequence length="76" mass="8973">MPKGCVDQEVLNLLACRLKYEDTHFAPYSTMWFMPTMFSQFALDWDYKAVKGFYQSEFMGKVDYLTKIVIPMNDLN</sequence>
<dbReference type="EMBL" id="CAMAPF010001018">
    <property type="protein sequence ID" value="CAH9139625.1"/>
    <property type="molecule type" value="Genomic_DNA"/>
</dbReference>
<proteinExistence type="predicted"/>
<feature type="non-terminal residue" evidence="1">
    <location>
        <position position="76"/>
    </location>
</feature>
<evidence type="ECO:0000313" key="1">
    <source>
        <dbReference type="EMBL" id="CAH9139625.1"/>
    </source>
</evidence>
<gene>
    <name evidence="1" type="ORF">CEPIT_LOCUS37727</name>
</gene>
<dbReference type="Proteomes" id="UP001152523">
    <property type="component" value="Unassembled WGS sequence"/>
</dbReference>